<dbReference type="RefSeq" id="WP_328987611.1">
    <property type="nucleotide sequence ID" value="NZ_CP121472.1"/>
</dbReference>
<evidence type="ECO:0000256" key="1">
    <source>
        <dbReference type="SAM" id="SignalP"/>
    </source>
</evidence>
<sequence length="79" mass="8918">MLSSVTPWFDRFALALFVCSLVIAGSQASAETPARAETLQAVELETLNEEIASQQTIKQLDAETRQMRDEYWTLLARQQ</sequence>
<proteinExistence type="predicted"/>
<keyword evidence="3" id="KW-1185">Reference proteome</keyword>
<gene>
    <name evidence="2" type="ORF">Thiowin_02084</name>
</gene>
<keyword evidence="1" id="KW-0732">Signal</keyword>
<feature type="chain" id="PRO_5046016729" evidence="1">
    <location>
        <begin position="31"/>
        <end position="79"/>
    </location>
</feature>
<dbReference type="EMBL" id="CP121472">
    <property type="protein sequence ID" value="WPL17096.1"/>
    <property type="molecule type" value="Genomic_DNA"/>
</dbReference>
<evidence type="ECO:0000313" key="3">
    <source>
        <dbReference type="Proteomes" id="UP001432180"/>
    </source>
</evidence>
<evidence type="ECO:0000313" key="2">
    <source>
        <dbReference type="EMBL" id="WPL17096.1"/>
    </source>
</evidence>
<reference evidence="2 3" key="1">
    <citation type="journal article" date="2023" name="Microorganisms">
        <title>Thiorhodovibrio frisius and Trv. litoralis spp. nov., Two Novel Members from a Clade of Fastidious Purple Sulfur Bacteria That Exhibit Unique Red-Shifted Light-Harvesting Capabilities.</title>
        <authorList>
            <person name="Methner A."/>
            <person name="Kuzyk S.B."/>
            <person name="Petersen J."/>
            <person name="Bauer S."/>
            <person name="Brinkmann H."/>
            <person name="Sichau K."/>
            <person name="Wanner G."/>
            <person name="Wolf J."/>
            <person name="Neumann-Schaal M."/>
            <person name="Henke P."/>
            <person name="Tank M."/>
            <person name="Sproer C."/>
            <person name="Bunk B."/>
            <person name="Overmann J."/>
        </authorList>
    </citation>
    <scope>NUCLEOTIDE SEQUENCE [LARGE SCALE GENOMIC DNA]</scope>
    <source>
        <strain evidence="2 3">DSM 6702</strain>
    </source>
</reference>
<organism evidence="2 3">
    <name type="scientific">Thiorhodovibrio winogradskyi</name>
    <dbReference type="NCBI Taxonomy" id="77007"/>
    <lineage>
        <taxon>Bacteria</taxon>
        <taxon>Pseudomonadati</taxon>
        <taxon>Pseudomonadota</taxon>
        <taxon>Gammaproteobacteria</taxon>
        <taxon>Chromatiales</taxon>
        <taxon>Chromatiaceae</taxon>
        <taxon>Thiorhodovibrio</taxon>
    </lineage>
</organism>
<protein>
    <submittedName>
        <fullName evidence="2">Uncharacterized protein</fullName>
    </submittedName>
</protein>
<name>A0ABZ0SAM9_9GAMM</name>
<dbReference type="Proteomes" id="UP001432180">
    <property type="component" value="Chromosome"/>
</dbReference>
<accession>A0ABZ0SAM9</accession>
<feature type="signal peptide" evidence="1">
    <location>
        <begin position="1"/>
        <end position="30"/>
    </location>
</feature>